<dbReference type="Proteomes" id="UP000298030">
    <property type="component" value="Unassembled WGS sequence"/>
</dbReference>
<protein>
    <recommendedName>
        <fullName evidence="5">MYND-type domain-containing protein</fullName>
    </recommendedName>
</protein>
<evidence type="ECO:0000256" key="1">
    <source>
        <dbReference type="ARBA" id="ARBA00022723"/>
    </source>
</evidence>
<dbReference type="OrthoDB" id="3071110at2759"/>
<sequence length="449" mass="51404">MLAHFIKSEDLHDVLTCSPAFADLFLELWLAEDRRDESGKLVYRMVEYSIDEACPIIDLATEILYGERSMETFLAQCSTARQRNLFCVAVMDRVARGWGSNKISPVGWIRSLNQLASTVYHLFKEHDGFFRNLRRIEYLMQTSLELNAFSKVMANEPQLHSLAAHLVSSLLNLSQLASDKRNRHSHIRRNWRHLHKGCFDEALFRATMVLRNDEQGGRIFGCISPFLDELGSYLAFPSTFGYSEHSQILPEDPPRLSKAADQWALFLETQDRTARAFEALKSRPPVFSCDSLSCALSGKELTSKPKQCSGCSSVVYCSLACQKRDWEEQHRGECPCAQQLHDERRALHTFYDHETRASQTALLEVIYAKDAHSEKYNSSAVYPVFDCSFMGGLEKGSCLVDIRDSIHWDKSSRQVYHRHRIDTLIDVYRSRAVLYGWRLAECILPPIGE</sequence>
<name>A0A4Y7SIJ5_COPMI</name>
<organism evidence="6 7">
    <name type="scientific">Coprinellus micaceus</name>
    <name type="common">Glistening ink-cap mushroom</name>
    <name type="synonym">Coprinus micaceus</name>
    <dbReference type="NCBI Taxonomy" id="71717"/>
    <lineage>
        <taxon>Eukaryota</taxon>
        <taxon>Fungi</taxon>
        <taxon>Dikarya</taxon>
        <taxon>Basidiomycota</taxon>
        <taxon>Agaricomycotina</taxon>
        <taxon>Agaricomycetes</taxon>
        <taxon>Agaricomycetidae</taxon>
        <taxon>Agaricales</taxon>
        <taxon>Agaricineae</taxon>
        <taxon>Psathyrellaceae</taxon>
        <taxon>Coprinellus</taxon>
    </lineage>
</organism>
<accession>A0A4Y7SIJ5</accession>
<dbReference type="GO" id="GO:0008270">
    <property type="term" value="F:zinc ion binding"/>
    <property type="evidence" value="ECO:0007669"/>
    <property type="project" value="UniProtKB-KW"/>
</dbReference>
<evidence type="ECO:0000259" key="5">
    <source>
        <dbReference type="PROSITE" id="PS50865"/>
    </source>
</evidence>
<dbReference type="PROSITE" id="PS50865">
    <property type="entry name" value="ZF_MYND_2"/>
    <property type="match status" value="1"/>
</dbReference>
<proteinExistence type="predicted"/>
<keyword evidence="3" id="KW-0862">Zinc</keyword>
<evidence type="ECO:0000256" key="3">
    <source>
        <dbReference type="ARBA" id="ARBA00022833"/>
    </source>
</evidence>
<evidence type="ECO:0000313" key="7">
    <source>
        <dbReference type="Proteomes" id="UP000298030"/>
    </source>
</evidence>
<evidence type="ECO:0000256" key="2">
    <source>
        <dbReference type="ARBA" id="ARBA00022771"/>
    </source>
</evidence>
<reference evidence="6 7" key="1">
    <citation type="journal article" date="2019" name="Nat. Ecol. Evol.">
        <title>Megaphylogeny resolves global patterns of mushroom evolution.</title>
        <authorList>
            <person name="Varga T."/>
            <person name="Krizsan K."/>
            <person name="Foldi C."/>
            <person name="Dima B."/>
            <person name="Sanchez-Garcia M."/>
            <person name="Sanchez-Ramirez S."/>
            <person name="Szollosi G.J."/>
            <person name="Szarkandi J.G."/>
            <person name="Papp V."/>
            <person name="Albert L."/>
            <person name="Andreopoulos W."/>
            <person name="Angelini C."/>
            <person name="Antonin V."/>
            <person name="Barry K.W."/>
            <person name="Bougher N.L."/>
            <person name="Buchanan P."/>
            <person name="Buyck B."/>
            <person name="Bense V."/>
            <person name="Catcheside P."/>
            <person name="Chovatia M."/>
            <person name="Cooper J."/>
            <person name="Damon W."/>
            <person name="Desjardin D."/>
            <person name="Finy P."/>
            <person name="Geml J."/>
            <person name="Haridas S."/>
            <person name="Hughes K."/>
            <person name="Justo A."/>
            <person name="Karasinski D."/>
            <person name="Kautmanova I."/>
            <person name="Kiss B."/>
            <person name="Kocsube S."/>
            <person name="Kotiranta H."/>
            <person name="LaButti K.M."/>
            <person name="Lechner B.E."/>
            <person name="Liimatainen K."/>
            <person name="Lipzen A."/>
            <person name="Lukacs Z."/>
            <person name="Mihaltcheva S."/>
            <person name="Morgado L.N."/>
            <person name="Niskanen T."/>
            <person name="Noordeloos M.E."/>
            <person name="Ohm R.A."/>
            <person name="Ortiz-Santana B."/>
            <person name="Ovrebo C."/>
            <person name="Racz N."/>
            <person name="Riley R."/>
            <person name="Savchenko A."/>
            <person name="Shiryaev A."/>
            <person name="Soop K."/>
            <person name="Spirin V."/>
            <person name="Szebenyi C."/>
            <person name="Tomsovsky M."/>
            <person name="Tulloss R.E."/>
            <person name="Uehling J."/>
            <person name="Grigoriev I.V."/>
            <person name="Vagvolgyi C."/>
            <person name="Papp T."/>
            <person name="Martin F.M."/>
            <person name="Miettinen O."/>
            <person name="Hibbett D.S."/>
            <person name="Nagy L.G."/>
        </authorList>
    </citation>
    <scope>NUCLEOTIDE SEQUENCE [LARGE SCALE GENOMIC DNA]</scope>
    <source>
        <strain evidence="6 7">FP101781</strain>
    </source>
</reference>
<feature type="domain" description="MYND-type" evidence="5">
    <location>
        <begin position="294"/>
        <end position="334"/>
    </location>
</feature>
<gene>
    <name evidence="6" type="ORF">FA13DRAFT_97333</name>
</gene>
<keyword evidence="2 4" id="KW-0863">Zinc-finger</keyword>
<dbReference type="AlphaFoldDB" id="A0A4Y7SIJ5"/>
<comment type="caution">
    <text evidence="6">The sequence shown here is derived from an EMBL/GenBank/DDBJ whole genome shotgun (WGS) entry which is preliminary data.</text>
</comment>
<dbReference type="Pfam" id="PF01753">
    <property type="entry name" value="zf-MYND"/>
    <property type="match status" value="1"/>
</dbReference>
<keyword evidence="7" id="KW-1185">Reference proteome</keyword>
<dbReference type="Gene3D" id="6.10.140.2220">
    <property type="match status" value="1"/>
</dbReference>
<dbReference type="EMBL" id="QPFP01000105">
    <property type="protein sequence ID" value="TEB21655.1"/>
    <property type="molecule type" value="Genomic_DNA"/>
</dbReference>
<evidence type="ECO:0000313" key="6">
    <source>
        <dbReference type="EMBL" id="TEB21655.1"/>
    </source>
</evidence>
<keyword evidence="1" id="KW-0479">Metal-binding</keyword>
<evidence type="ECO:0000256" key="4">
    <source>
        <dbReference type="PROSITE-ProRule" id="PRU00134"/>
    </source>
</evidence>
<dbReference type="SUPFAM" id="SSF144232">
    <property type="entry name" value="HIT/MYND zinc finger-like"/>
    <property type="match status" value="1"/>
</dbReference>
<dbReference type="InterPro" id="IPR002893">
    <property type="entry name" value="Znf_MYND"/>
</dbReference>